<dbReference type="PANTHER" id="PTHR43359">
    <property type="entry name" value="FORMATE HYDROGENLYASE SUBUNIT 4"/>
    <property type="match status" value="1"/>
</dbReference>
<evidence type="ECO:0000313" key="7">
    <source>
        <dbReference type="Proteomes" id="UP000053326"/>
    </source>
</evidence>
<keyword evidence="3 5" id="KW-1133">Transmembrane helix</keyword>
<sequence length="286" mass="31956">MNQVWIAIVAIIVAPLIGGLLAGIDRKITARLQGRYGPPLIQPFYDFFKLLGKTRIATSRTQFIWLYGYLIFMIAALVMLVLKQDLLLLVFLLGFAGISFVLAGFSCKSPYSHFGANRELLQILAYEPVLLLMALGVFATNGSFMISEIFESSTPLLAKLWPIFIALLVVLTIKMRKSPFDISTSHHGHQELVKGIMTEISGPYYALVTLTEWYELVLVLGLIALFWANPLWVGILIALAAFVLELIIDNINARMTAGWMVRFTWAVGLVLCILNIAYLYFMKGVS</sequence>
<dbReference type="EMBL" id="LGFO01000005">
    <property type="protein sequence ID" value="KUK37201.1"/>
    <property type="molecule type" value="Genomic_DNA"/>
</dbReference>
<feature type="transmembrane region" description="Helical" evidence="5">
    <location>
        <begin position="88"/>
        <end position="107"/>
    </location>
</feature>
<dbReference type="AlphaFoldDB" id="A0A101FHP0"/>
<feature type="transmembrane region" description="Helical" evidence="5">
    <location>
        <begin position="231"/>
        <end position="248"/>
    </location>
</feature>
<keyword evidence="2 5" id="KW-0812">Transmembrane</keyword>
<dbReference type="InterPro" id="IPR052561">
    <property type="entry name" value="ComplexI_Subunit1"/>
</dbReference>
<comment type="subcellular location">
    <subcellularLocation>
        <location evidence="1">Membrane</location>
        <topology evidence="1">Multi-pass membrane protein</topology>
    </subcellularLocation>
</comment>
<name>A0A101FHP0_9THEO</name>
<evidence type="ECO:0000256" key="5">
    <source>
        <dbReference type="SAM" id="Phobius"/>
    </source>
</evidence>
<feature type="transmembrane region" description="Helical" evidence="5">
    <location>
        <begin position="6"/>
        <end position="24"/>
    </location>
</feature>
<dbReference type="InterPro" id="IPR001694">
    <property type="entry name" value="NADH_UbQ_OxRdtase_su1/FPO"/>
</dbReference>
<dbReference type="GO" id="GO:0005886">
    <property type="term" value="C:plasma membrane"/>
    <property type="evidence" value="ECO:0007669"/>
    <property type="project" value="TreeGrafter"/>
</dbReference>
<dbReference type="Pfam" id="PF00146">
    <property type="entry name" value="NADHdh"/>
    <property type="match status" value="1"/>
</dbReference>
<evidence type="ECO:0000256" key="2">
    <source>
        <dbReference type="ARBA" id="ARBA00022692"/>
    </source>
</evidence>
<accession>A0A101FHP0</accession>
<reference evidence="7" key="1">
    <citation type="journal article" date="2015" name="MBio">
        <title>Genome-Resolved Metagenomic Analysis Reveals Roles for Candidate Phyla and Other Microbial Community Members in Biogeochemical Transformations in Oil Reservoirs.</title>
        <authorList>
            <person name="Hu P."/>
            <person name="Tom L."/>
            <person name="Singh A."/>
            <person name="Thomas B.C."/>
            <person name="Baker B.J."/>
            <person name="Piceno Y.M."/>
            <person name="Andersen G.L."/>
            <person name="Banfield J.F."/>
        </authorList>
    </citation>
    <scope>NUCLEOTIDE SEQUENCE [LARGE SCALE GENOMIC DNA]</scope>
</reference>
<dbReference type="Proteomes" id="UP000053326">
    <property type="component" value="Unassembled WGS sequence"/>
</dbReference>
<feature type="transmembrane region" description="Helical" evidence="5">
    <location>
        <begin position="260"/>
        <end position="281"/>
    </location>
</feature>
<organism evidence="6 7">
    <name type="scientific">Thermacetogenium phaeum</name>
    <dbReference type="NCBI Taxonomy" id="85874"/>
    <lineage>
        <taxon>Bacteria</taxon>
        <taxon>Bacillati</taxon>
        <taxon>Bacillota</taxon>
        <taxon>Clostridia</taxon>
        <taxon>Thermoanaerobacterales</taxon>
        <taxon>Thermoanaerobacteraceae</taxon>
        <taxon>Thermacetogenium</taxon>
    </lineage>
</organism>
<feature type="transmembrane region" description="Helical" evidence="5">
    <location>
        <begin position="128"/>
        <end position="150"/>
    </location>
</feature>
<evidence type="ECO:0000313" key="6">
    <source>
        <dbReference type="EMBL" id="KUK37201.1"/>
    </source>
</evidence>
<comment type="caution">
    <text evidence="6">The sequence shown here is derived from an EMBL/GenBank/DDBJ whole genome shotgun (WGS) entry which is preliminary data.</text>
</comment>
<feature type="transmembrane region" description="Helical" evidence="5">
    <location>
        <begin position="156"/>
        <end position="173"/>
    </location>
</feature>
<dbReference type="PATRIC" id="fig|85874.4.peg.905"/>
<feature type="transmembrane region" description="Helical" evidence="5">
    <location>
        <begin position="204"/>
        <end position="225"/>
    </location>
</feature>
<evidence type="ECO:0000256" key="1">
    <source>
        <dbReference type="ARBA" id="ARBA00004141"/>
    </source>
</evidence>
<evidence type="ECO:0000256" key="3">
    <source>
        <dbReference type="ARBA" id="ARBA00022989"/>
    </source>
</evidence>
<proteinExistence type="predicted"/>
<keyword evidence="4 5" id="KW-0472">Membrane</keyword>
<gene>
    <name evidence="6" type="ORF">XD66_0098</name>
</gene>
<feature type="transmembrane region" description="Helical" evidence="5">
    <location>
        <begin position="63"/>
        <end position="82"/>
    </location>
</feature>
<protein>
    <submittedName>
        <fullName evidence="6">Putative ech hydrogenase subunit B</fullName>
    </submittedName>
</protein>
<dbReference type="PANTHER" id="PTHR43359:SF1">
    <property type="entry name" value="FORMATE HYDROGENLYASE SUBUNIT 4-RELATED"/>
    <property type="match status" value="1"/>
</dbReference>
<evidence type="ECO:0000256" key="4">
    <source>
        <dbReference type="ARBA" id="ARBA00023136"/>
    </source>
</evidence>